<dbReference type="GO" id="GO:0006817">
    <property type="term" value="P:phosphate ion transport"/>
    <property type="evidence" value="ECO:0007669"/>
    <property type="project" value="EnsemblPlants"/>
</dbReference>
<dbReference type="Gene3D" id="3.10.110.10">
    <property type="entry name" value="Ubiquitin Conjugating Enzyme"/>
    <property type="match status" value="1"/>
</dbReference>
<dbReference type="InterPro" id="IPR057733">
    <property type="entry name" value="UBE2O-like_SH3-B"/>
</dbReference>
<keyword evidence="5" id="KW-0067">ATP-binding</keyword>
<proteinExistence type="predicted"/>
<dbReference type="Pfam" id="PF23043">
    <property type="entry name" value="SH3-B_UBE2O"/>
    <property type="match status" value="1"/>
</dbReference>
<evidence type="ECO:0000256" key="3">
    <source>
        <dbReference type="ARBA" id="ARBA00022741"/>
    </source>
</evidence>
<dbReference type="Gramene" id="Kaladp0039s0218.2.v1.1">
    <property type="protein sequence ID" value="Kaladp0039s0218.2.v1.1"/>
    <property type="gene ID" value="Kaladp0039s0218.v1.1"/>
</dbReference>
<dbReference type="Pfam" id="PF00179">
    <property type="entry name" value="UQ_con"/>
    <property type="match status" value="1"/>
</dbReference>
<dbReference type="GO" id="GO:0055062">
    <property type="term" value="P:phosphate ion homeostasis"/>
    <property type="evidence" value="ECO:0007669"/>
    <property type="project" value="EnsemblPlants"/>
</dbReference>
<dbReference type="FunFam" id="3.10.110.10:FF:000028">
    <property type="entry name" value="Probable ubiquitin-conjugating enzyme E2 23"/>
    <property type="match status" value="1"/>
</dbReference>
<keyword evidence="8" id="KW-1185">Reference proteome</keyword>
<dbReference type="InterPro" id="IPR057735">
    <property type="entry name" value="UBE2O-like_tSH3-B"/>
</dbReference>
<dbReference type="CDD" id="cd23837">
    <property type="entry name" value="UBCc_UBE2O"/>
    <property type="match status" value="1"/>
</dbReference>
<evidence type="ECO:0000313" key="8">
    <source>
        <dbReference type="Proteomes" id="UP000594263"/>
    </source>
</evidence>
<dbReference type="Gramene" id="Kaladp0039s0218.3.v1.1">
    <property type="protein sequence ID" value="Kaladp0039s0218.3.v1.1"/>
    <property type="gene ID" value="Kaladp0039s0218.v1.1"/>
</dbReference>
<evidence type="ECO:0000256" key="1">
    <source>
        <dbReference type="ARBA" id="ARBA00012486"/>
    </source>
</evidence>
<dbReference type="InterPro" id="IPR016135">
    <property type="entry name" value="UBQ-conjugating_enzyme/RWD"/>
</dbReference>
<dbReference type="InterPro" id="IPR000608">
    <property type="entry name" value="UBC"/>
</dbReference>
<evidence type="ECO:0000256" key="2">
    <source>
        <dbReference type="ARBA" id="ARBA00022679"/>
    </source>
</evidence>
<dbReference type="Pfam" id="PF23046">
    <property type="entry name" value="tSH3-B_UBE2O"/>
    <property type="match status" value="1"/>
</dbReference>
<dbReference type="EnsemblPlants" id="Kaladp0039s0218.3.v1.1">
    <property type="protein sequence ID" value="Kaladp0039s0218.3.v1.1"/>
    <property type="gene ID" value="Kaladp0039s0218.v1.1"/>
</dbReference>
<dbReference type="Pfam" id="PF23044">
    <property type="entry name" value="SH3-C_UBE2O"/>
    <property type="match status" value="1"/>
</dbReference>
<dbReference type="GO" id="GO:2000185">
    <property type="term" value="P:regulation of phosphate transmembrane transport"/>
    <property type="evidence" value="ECO:0007669"/>
    <property type="project" value="EnsemblPlants"/>
</dbReference>
<dbReference type="SMART" id="SM00212">
    <property type="entry name" value="UBCc"/>
    <property type="match status" value="1"/>
</dbReference>
<dbReference type="GO" id="GO:0005794">
    <property type="term" value="C:Golgi apparatus"/>
    <property type="evidence" value="ECO:0007669"/>
    <property type="project" value="EnsemblPlants"/>
</dbReference>
<dbReference type="OMA" id="NHEFWPH"/>
<dbReference type="EnsemblPlants" id="Kaladp0039s0218.4.v1.1">
    <property type="protein sequence ID" value="Kaladp0039s0218.4.v1.1"/>
    <property type="gene ID" value="Kaladp0039s0218.v1.1"/>
</dbReference>
<dbReference type="GO" id="GO:0005524">
    <property type="term" value="F:ATP binding"/>
    <property type="evidence" value="ECO:0007669"/>
    <property type="project" value="UniProtKB-KW"/>
</dbReference>
<sequence>MEDIVSSESDWSSDSGYGEDQDGLEFIYGGQAQGILSSLEQSIGRIDNFLSFERGFTIGDIVCSLDDPSGQMGKVVDVHMLVELEDVDGEFIKDVNSRKLQKIRSMSCGDLVVCGSWIGRVDKVVDRVTILFDDRAKYEVTTEDPKNFLSVSPSEVEDSYPYYPGQRVRVRSGCVSKSARWFCGSGKENRDEGTVIAVEAGLVHVDWFSCALFVCGLTLPPPASVIDSKMLTLLSCFPHAHWQHGDWCILPDSEITDDKNQVIYNPFQSGIVVKGSSSGGLKHKEFTSSVGKTCVIAVTKIALDILWQDGSCSRGLSSLYVDPVHIVNSHEFWPGQFVSERDTSEESYELKWGVVTTVDARERTVGVNWRTISGQHRTETMSSYELTEHPIFKYSIGDLVIRAVHGLSVQGGPCANQISIESPVKPIPVKNCGRDHSEYDEASYLSCIGSVTGFKDGCVEVTWATGLTTKVEPFEICHFGKDDISLQVARAAVDEEQNAGINKNKVSGDFKGKGKLLDHTRTDEDKSDPISNSFSIPQAALGFLSNVATRLGLKSAAYNPVSTDPVEDPCDNELLELLPSLRESILESELQASVEANILLQNLTKMDDQDNLQSSEKSVNPIKFRHFDMVVGDCSDHHFVDVSGNGSATSQVTRGWLKKVQQEWTNMGKNLPDNIFVRVFEERMDLMRAVIVGAPGTPYHDGLFFFDIYIPPEFPNVPPKVHYRSGGLRLNPNLYESGKVCLSLINTWTGSSTEIWNPESSTILQILLSLQAIVLNDNPYFNEAGFDRQIGSTEGEKNAVSYKENAFVLTCKSMLYLIRMPPQHFEGYMVEHFTSHAPLILTACKAYLEGAPVGLAFDKSSGTECSIGFKLMLSKIVPQLVEAFTKMGIDCTFFTFLNN</sequence>
<dbReference type="Gramene" id="Kaladp0039s0218.1.v1.1">
    <property type="protein sequence ID" value="Kaladp0039s0218.1.v1.1"/>
    <property type="gene ID" value="Kaladp0039s0218.v1.1"/>
</dbReference>
<keyword evidence="3" id="KW-0547">Nucleotide-binding</keyword>
<keyword evidence="2" id="KW-0808">Transferase</keyword>
<evidence type="ECO:0000259" key="6">
    <source>
        <dbReference type="PROSITE" id="PS50127"/>
    </source>
</evidence>
<name>A0A7N0TK43_KALFE</name>
<evidence type="ECO:0000313" key="7">
    <source>
        <dbReference type="EnsemblPlants" id="Kaladp0039s0218.3.v1.1"/>
    </source>
</evidence>
<protein>
    <recommendedName>
        <fullName evidence="1">E2 ubiquitin-conjugating enzyme</fullName>
        <ecNumber evidence="1">2.3.2.23</ecNumber>
    </recommendedName>
</protein>
<dbReference type="PROSITE" id="PS50127">
    <property type="entry name" value="UBC_2"/>
    <property type="match status" value="1"/>
</dbReference>
<feature type="domain" description="UBC core" evidence="6">
    <location>
        <begin position="655"/>
        <end position="815"/>
    </location>
</feature>
<keyword evidence="4" id="KW-0833">Ubl conjugation pathway</keyword>
<dbReference type="PANTHER" id="PTHR46116">
    <property type="entry name" value="(E3-INDEPENDENT) E2 UBIQUITIN-CONJUGATING ENZYME"/>
    <property type="match status" value="1"/>
</dbReference>
<dbReference type="EnsemblPlants" id="Kaladp0039s0218.1.v1.1">
    <property type="protein sequence ID" value="Kaladp0039s0218.1.v1.1"/>
    <property type="gene ID" value="Kaladp0039s0218.v1.1"/>
</dbReference>
<evidence type="ECO:0000256" key="4">
    <source>
        <dbReference type="ARBA" id="ARBA00022786"/>
    </source>
</evidence>
<dbReference type="SUPFAM" id="SSF54495">
    <property type="entry name" value="UBC-like"/>
    <property type="match status" value="1"/>
</dbReference>
<dbReference type="GO" id="GO:0061631">
    <property type="term" value="F:ubiquitin conjugating enzyme activity"/>
    <property type="evidence" value="ECO:0007669"/>
    <property type="project" value="UniProtKB-EC"/>
</dbReference>
<dbReference type="PANTHER" id="PTHR46116:SF15">
    <property type="entry name" value="(E3-INDEPENDENT) E2 UBIQUITIN-CONJUGATING ENZYME"/>
    <property type="match status" value="1"/>
</dbReference>
<dbReference type="EC" id="2.3.2.23" evidence="1"/>
<dbReference type="Proteomes" id="UP000594263">
    <property type="component" value="Unplaced"/>
</dbReference>
<dbReference type="Gramene" id="Kaladp0039s0218.4.v1.1">
    <property type="protein sequence ID" value="Kaladp0039s0218.4.v1.1"/>
    <property type="gene ID" value="Kaladp0039s0218.v1.1"/>
</dbReference>
<dbReference type="GO" id="GO:0005783">
    <property type="term" value="C:endoplasmic reticulum"/>
    <property type="evidence" value="ECO:0007669"/>
    <property type="project" value="EnsemblPlants"/>
</dbReference>
<accession>A0A7N0TK43</accession>
<evidence type="ECO:0000256" key="5">
    <source>
        <dbReference type="ARBA" id="ARBA00022840"/>
    </source>
</evidence>
<dbReference type="InterPro" id="IPR057734">
    <property type="entry name" value="UBE2O-like_SH3-C"/>
</dbReference>
<organism evidence="7 8">
    <name type="scientific">Kalanchoe fedtschenkoi</name>
    <name type="common">Lavender scallops</name>
    <name type="synonym">South American air plant</name>
    <dbReference type="NCBI Taxonomy" id="63787"/>
    <lineage>
        <taxon>Eukaryota</taxon>
        <taxon>Viridiplantae</taxon>
        <taxon>Streptophyta</taxon>
        <taxon>Embryophyta</taxon>
        <taxon>Tracheophyta</taxon>
        <taxon>Spermatophyta</taxon>
        <taxon>Magnoliopsida</taxon>
        <taxon>eudicotyledons</taxon>
        <taxon>Gunneridae</taxon>
        <taxon>Pentapetalae</taxon>
        <taxon>Saxifragales</taxon>
        <taxon>Crassulaceae</taxon>
        <taxon>Kalanchoe</taxon>
    </lineage>
</organism>
<reference evidence="7" key="1">
    <citation type="submission" date="2021-01" db="UniProtKB">
        <authorList>
            <consortium name="EnsemblPlants"/>
        </authorList>
    </citation>
    <scope>IDENTIFICATION</scope>
</reference>
<dbReference type="AlphaFoldDB" id="A0A7N0TK43"/>
<dbReference type="GO" id="GO:0016036">
    <property type="term" value="P:cellular response to phosphate starvation"/>
    <property type="evidence" value="ECO:0007669"/>
    <property type="project" value="EnsemblPlants"/>
</dbReference>
<dbReference type="EnsemblPlants" id="Kaladp0039s0218.2.v1.1">
    <property type="protein sequence ID" value="Kaladp0039s0218.2.v1.1"/>
    <property type="gene ID" value="Kaladp0039s0218.v1.1"/>
</dbReference>